<organism evidence="1 2">
    <name type="scientific">Brachybacterium massiliense</name>
    <dbReference type="NCBI Taxonomy" id="1755098"/>
    <lineage>
        <taxon>Bacteria</taxon>
        <taxon>Bacillati</taxon>
        <taxon>Actinomycetota</taxon>
        <taxon>Actinomycetes</taxon>
        <taxon>Micrococcales</taxon>
        <taxon>Dermabacteraceae</taxon>
        <taxon>Brachybacterium</taxon>
    </lineage>
</organism>
<dbReference type="EMBL" id="DYUE01000053">
    <property type="protein sequence ID" value="HJG90491.1"/>
    <property type="molecule type" value="Genomic_DNA"/>
</dbReference>
<reference evidence="1" key="1">
    <citation type="journal article" date="2021" name="PeerJ">
        <title>Extensive microbial diversity within the chicken gut microbiome revealed by metagenomics and culture.</title>
        <authorList>
            <person name="Gilroy R."/>
            <person name="Ravi A."/>
            <person name="Getino M."/>
            <person name="Pursley I."/>
            <person name="Horton D.L."/>
            <person name="Alikhan N.F."/>
            <person name="Baker D."/>
            <person name="Gharbi K."/>
            <person name="Hall N."/>
            <person name="Watson M."/>
            <person name="Adriaenssens E.M."/>
            <person name="Foster-Nyarko E."/>
            <person name="Jarju S."/>
            <person name="Secka A."/>
            <person name="Antonio M."/>
            <person name="Oren A."/>
            <person name="Chaudhuri R.R."/>
            <person name="La Ragione R."/>
            <person name="Hildebrand F."/>
            <person name="Pallen M.J."/>
        </authorList>
    </citation>
    <scope>NUCLEOTIDE SEQUENCE</scope>
    <source>
        <strain evidence="1">ChiGjej5B5-22894</strain>
    </source>
</reference>
<evidence type="ECO:0000313" key="2">
    <source>
        <dbReference type="Proteomes" id="UP000742460"/>
    </source>
</evidence>
<sequence>MLSLTACSSGGGDYCDVLTEDADMALAVFTPIVPDTHTVEDAQERLALLERAQPLVPAEVEEDLTSWHEDMRTAAADLDSDPDAVLELSTSEETLETGHRLVTHYGETCLG</sequence>
<dbReference type="AlphaFoldDB" id="A0A921MUR1"/>
<proteinExistence type="predicted"/>
<dbReference type="Proteomes" id="UP000742460">
    <property type="component" value="Unassembled WGS sequence"/>
</dbReference>
<evidence type="ECO:0000313" key="1">
    <source>
        <dbReference type="EMBL" id="HJG90491.1"/>
    </source>
</evidence>
<accession>A0A921MUR1</accession>
<name>A0A921MUR1_9MICO</name>
<gene>
    <name evidence="1" type="ORF">K8V81_02070</name>
</gene>
<protein>
    <submittedName>
        <fullName evidence="1">Uncharacterized protein</fullName>
    </submittedName>
</protein>
<comment type="caution">
    <text evidence="1">The sequence shown here is derived from an EMBL/GenBank/DDBJ whole genome shotgun (WGS) entry which is preliminary data.</text>
</comment>
<reference evidence="1" key="2">
    <citation type="submission" date="2021-09" db="EMBL/GenBank/DDBJ databases">
        <authorList>
            <person name="Gilroy R."/>
        </authorList>
    </citation>
    <scope>NUCLEOTIDE SEQUENCE</scope>
    <source>
        <strain evidence="1">ChiGjej5B5-22894</strain>
    </source>
</reference>